<evidence type="ECO:0000313" key="4">
    <source>
        <dbReference type="Proteomes" id="UP000530928"/>
    </source>
</evidence>
<evidence type="ECO:0000256" key="2">
    <source>
        <dbReference type="SAM" id="Phobius"/>
    </source>
</evidence>
<dbReference type="RefSeq" id="WP_181616654.1">
    <property type="nucleotide sequence ID" value="NZ_BAABAM010000018.1"/>
</dbReference>
<dbReference type="PANTHER" id="PTHR32309:SF31">
    <property type="entry name" value="CAPSULAR EXOPOLYSACCHARIDE FAMILY"/>
    <property type="match status" value="1"/>
</dbReference>
<organism evidence="3 4">
    <name type="scientific">Nonomuraea soli</name>
    <dbReference type="NCBI Taxonomy" id="1032476"/>
    <lineage>
        <taxon>Bacteria</taxon>
        <taxon>Bacillati</taxon>
        <taxon>Actinomycetota</taxon>
        <taxon>Actinomycetes</taxon>
        <taxon>Streptosporangiales</taxon>
        <taxon>Streptosporangiaceae</taxon>
        <taxon>Nonomuraea</taxon>
    </lineage>
</organism>
<feature type="region of interest" description="Disordered" evidence="1">
    <location>
        <begin position="328"/>
        <end position="351"/>
    </location>
</feature>
<gene>
    <name evidence="3" type="ORF">HNR30_009388</name>
</gene>
<dbReference type="AlphaFoldDB" id="A0A7W0HWD3"/>
<accession>A0A7W0HWD3</accession>
<dbReference type="PANTHER" id="PTHR32309">
    <property type="entry name" value="TYROSINE-PROTEIN KINASE"/>
    <property type="match status" value="1"/>
</dbReference>
<keyword evidence="2" id="KW-0812">Transmembrane</keyword>
<dbReference type="InterPro" id="IPR050445">
    <property type="entry name" value="Bact_polysacc_biosynth/exp"/>
</dbReference>
<dbReference type="Proteomes" id="UP000530928">
    <property type="component" value="Unassembled WGS sequence"/>
</dbReference>
<evidence type="ECO:0000256" key="1">
    <source>
        <dbReference type="SAM" id="MobiDB-lite"/>
    </source>
</evidence>
<feature type="transmembrane region" description="Helical" evidence="2">
    <location>
        <begin position="224"/>
        <end position="244"/>
    </location>
</feature>
<evidence type="ECO:0000313" key="3">
    <source>
        <dbReference type="EMBL" id="MBA2897982.1"/>
    </source>
</evidence>
<keyword evidence="2" id="KW-0472">Membrane</keyword>
<feature type="transmembrane region" description="Helical" evidence="2">
    <location>
        <begin position="21"/>
        <end position="42"/>
    </location>
</feature>
<comment type="caution">
    <text evidence="3">The sequence shown here is derived from an EMBL/GenBank/DDBJ whole genome shotgun (WGS) entry which is preliminary data.</text>
</comment>
<proteinExistence type="predicted"/>
<dbReference type="EMBL" id="JACDUR010000015">
    <property type="protein sequence ID" value="MBA2897982.1"/>
    <property type="molecule type" value="Genomic_DNA"/>
</dbReference>
<keyword evidence="2" id="KW-1133">Transmembrane helix</keyword>
<keyword evidence="4" id="KW-1185">Reference proteome</keyword>
<sequence>MTHPGGSIELRDYFRFLTRHRAWLAVPPLLGVLGGAVALNLVPSRYVAVAEVQARNVTTDPFGSNGPGVDRTLSMPTERAIAVSRDVAAEVARTLGGDPGELSEGLEVRVPDSTQVLRFEYGAADPQRAAAGANAFAGAYLEVRGRRVTEDADAVQRAITSRVEQLSRQLTAAKKEDVTERAQLTSQIGDLRKQADALAVIDTRPGYVTQKAVPPALRAFPTRLTFLAGGLVLGLLAGLALAFARQLLDTRIRRPEELSGLLDRPVLSGLGRDSQAQLAARLVNLSGDEPQTVLVAFPASPAEAGQAAAACGGLGTALAGFGKSVRIEDHTGPEPMRSSLPKKGKGASADRPDYTLVGLPVRPGAAHILGLGHHADQAVLIVPAERTRAAEVHDLRALLTEFSVPVTGALLLS</sequence>
<reference evidence="3 4" key="1">
    <citation type="submission" date="2020-07" db="EMBL/GenBank/DDBJ databases">
        <title>Genomic Encyclopedia of Type Strains, Phase IV (KMG-IV): sequencing the most valuable type-strain genomes for metagenomic binning, comparative biology and taxonomic classification.</title>
        <authorList>
            <person name="Goeker M."/>
        </authorList>
    </citation>
    <scope>NUCLEOTIDE SEQUENCE [LARGE SCALE GENOMIC DNA]</scope>
    <source>
        <strain evidence="3 4">DSM 45533</strain>
    </source>
</reference>
<name>A0A7W0HWD3_9ACTN</name>
<protein>
    <submittedName>
        <fullName evidence="3">Capsular polysaccharide biosynthesis protein</fullName>
    </submittedName>
</protein>